<dbReference type="Pfam" id="PF13439">
    <property type="entry name" value="Glyco_transf_4"/>
    <property type="match status" value="1"/>
</dbReference>
<evidence type="ECO:0000259" key="1">
    <source>
        <dbReference type="Pfam" id="PF00534"/>
    </source>
</evidence>
<dbReference type="Pfam" id="PF00534">
    <property type="entry name" value="Glycos_transf_1"/>
    <property type="match status" value="1"/>
</dbReference>
<dbReference type="GO" id="GO:0032259">
    <property type="term" value="P:methylation"/>
    <property type="evidence" value="ECO:0007669"/>
    <property type="project" value="UniProtKB-KW"/>
</dbReference>
<dbReference type="InterPro" id="IPR028098">
    <property type="entry name" value="Glyco_trans_4-like_N"/>
</dbReference>
<evidence type="ECO:0000313" key="5">
    <source>
        <dbReference type="EMBL" id="QPS07605.1"/>
    </source>
</evidence>
<feature type="domain" description="Methyltransferase type 11" evidence="2">
    <location>
        <begin position="250"/>
        <end position="346"/>
    </location>
</feature>
<evidence type="ECO:0000259" key="4">
    <source>
        <dbReference type="Pfam" id="PF13649"/>
    </source>
</evidence>
<dbReference type="Pfam" id="PF08241">
    <property type="entry name" value="Methyltransf_11"/>
    <property type="match status" value="1"/>
</dbReference>
<dbReference type="PANTHER" id="PTHR42912">
    <property type="entry name" value="METHYLTRANSFERASE"/>
    <property type="match status" value="1"/>
</dbReference>
<dbReference type="SUPFAM" id="SSF53756">
    <property type="entry name" value="UDP-Glycosyltransferase/glycogen phosphorylase"/>
    <property type="match status" value="1"/>
</dbReference>
<sequence>MMQSKNELDYKTLYDGYWQRSDRVGERSSDLKKTARLIAETCGYGSAIDIGCGEGYLIEELLSLDIDAVGMDISSVVVERANARWKNRFFEGSVLSIPFPDEHFNAVVSTDCLEHLAPEDVPAALREMYRVSSRYVFLQIATTPDRDGHWHLTIEGRAWWEDRCFEAGFRKHPLYYYVNDYEALNKDGWQVFVILEKIPAKALVEFDLSVLEEEKMLHNDMLRVTGRRSDAHCIRYYKACDFIRPGDHVLDVACGLGYGSHILYNVSKARSVIGVDLSDFGIAYAQANYGQLGGVDFKCGDAQALSSIPDNSIDFIAAFETIEHVPEPMAYLRELKRVLKPSGRVMVCAPNNWVDETGKDPNPHHFHVYTWDRLVAEVGQFFLLEQGFLQTAGGALKCPNGSRKWVNVPADATPEQESEWVLLLGMADPLEGKGIPYEETAWRLPEDLGFNVAAFARDYQNPWLLKGMVTIGMRMGSKERLADMQERVLASYDPESVDYGAALCGRIYFHIEQPEMLETTVKALEEDVRRYASISLPTAHQIRWQVSLLFAAGELARKQGRTGDASFFYSECAKIDVLLYSPILGNKTLDALFCLARFSLQKRDLPAAKQYLLRSIDECQRLSSGSWVNITGEQSGPLPFGLAEMSQLFDKAARAAYLLSALDKADLSPHLLFRESTGFFERQIIHYKNWGNEYYEYSNRLLNDRRKFEVERMAGVFNLRTAEGGKEGGLERVVKNVLWRYSQFAEVRSELGLGGAIRHTFGFLRDKLSISQASRPEPRVKPPEGKAPSEASIGFVNLDSDKARSAGSTQQVIMLVDAFHDGGVERVVIDLCLNFRQAGIQCKILVAKDGGRSAAEARSHGIDVMELHQNTEALRSAIAKSVNTVAITHHCYFSLDSFRAAGIPVLEVIHNAYYWQRGKRAIADMRRNDIDHFIAVSGFVEKFSTEELGIDAARVSLINNGLNNLDLIRPPLDLLRKNRLETRSAPVLLHIANLHPQKNHRLIVKSFARIKQKYPDARLVMAGSMDGYPDIFSKLNEDIERLGVSGSVTLAGALSRRDLSKLMASAHVGILPSVLEGFSIATLELSFFGLPAILSATGAAQELQKAYGHVHIAQGCALSQKELDIRNVDGFLTTMPDSVVDSLAEATLKVLDEYPEYLGKALNAAEQFSEYSIDSTVGKYIGLLQSMRKSREYV</sequence>
<proteinExistence type="predicted"/>
<feature type="domain" description="Glycosyl transferase family 1" evidence="1">
    <location>
        <begin position="981"/>
        <end position="1108"/>
    </location>
</feature>
<dbReference type="InterPro" id="IPR050508">
    <property type="entry name" value="Methyltransf_Superfamily"/>
</dbReference>
<dbReference type="CDD" id="cd02440">
    <property type="entry name" value="AdoMet_MTases"/>
    <property type="match status" value="2"/>
</dbReference>
<reference evidence="5 6" key="1">
    <citation type="submission" date="2020-12" db="EMBL/GenBank/DDBJ databases">
        <title>FDA dAtabase for Regulatory Grade micrObial Sequences (FDA-ARGOS): Supporting development and validation of Infectious Disease Dx tests.</title>
        <authorList>
            <person name="Sproer C."/>
            <person name="Gronow S."/>
            <person name="Severitt S."/>
            <person name="Schroder I."/>
            <person name="Tallon L."/>
            <person name="Sadzewicz L."/>
            <person name="Zhao X."/>
            <person name="Boylan J."/>
            <person name="Ott S."/>
            <person name="Bowen H."/>
            <person name="Vavikolanu K."/>
            <person name="Mehta A."/>
            <person name="Aluvathingal J."/>
            <person name="Nadendla S."/>
            <person name="Lowell S."/>
            <person name="Myers T."/>
            <person name="Yan Y."/>
            <person name="Sichtig H."/>
        </authorList>
    </citation>
    <scope>NUCLEOTIDE SEQUENCE [LARGE SCALE GENOMIC DNA]</scope>
    <source>
        <strain evidence="5 6">FDAARGOS_909</strain>
    </source>
</reference>
<dbReference type="GO" id="GO:0016757">
    <property type="term" value="F:glycosyltransferase activity"/>
    <property type="evidence" value="ECO:0007669"/>
    <property type="project" value="InterPro"/>
</dbReference>
<dbReference type="InterPro" id="IPR013216">
    <property type="entry name" value="Methyltransf_11"/>
</dbReference>
<dbReference type="InterPro" id="IPR029063">
    <property type="entry name" value="SAM-dependent_MTases_sf"/>
</dbReference>
<dbReference type="GO" id="GO:0008757">
    <property type="term" value="F:S-adenosylmethionine-dependent methyltransferase activity"/>
    <property type="evidence" value="ECO:0007669"/>
    <property type="project" value="InterPro"/>
</dbReference>
<keyword evidence="5" id="KW-0489">Methyltransferase</keyword>
<dbReference type="PANTHER" id="PTHR42912:SF93">
    <property type="entry name" value="N6-ADENOSINE-METHYLTRANSFERASE TMT1A"/>
    <property type="match status" value="1"/>
</dbReference>
<dbReference type="InterPro" id="IPR001296">
    <property type="entry name" value="Glyco_trans_1"/>
</dbReference>
<dbReference type="SUPFAM" id="SSF53335">
    <property type="entry name" value="S-adenosyl-L-methionine-dependent methyltransferases"/>
    <property type="match status" value="2"/>
</dbReference>
<feature type="domain" description="Glycosyltransferase subfamily 4-like N-terminal" evidence="3">
    <location>
        <begin position="822"/>
        <end position="963"/>
    </location>
</feature>
<gene>
    <name evidence="5" type="ORF">I6G66_25545</name>
</gene>
<dbReference type="CDD" id="cd03801">
    <property type="entry name" value="GT4_PimA-like"/>
    <property type="match status" value="1"/>
</dbReference>
<dbReference type="Gene3D" id="3.40.50.150">
    <property type="entry name" value="Vaccinia Virus protein VP39"/>
    <property type="match status" value="2"/>
</dbReference>
<organism evidence="5 6">
    <name type="scientific">Delftia acidovorans</name>
    <name type="common">Pseudomonas acidovorans</name>
    <name type="synonym">Comamonas acidovorans</name>
    <dbReference type="NCBI Taxonomy" id="80866"/>
    <lineage>
        <taxon>Bacteria</taxon>
        <taxon>Pseudomonadati</taxon>
        <taxon>Pseudomonadota</taxon>
        <taxon>Betaproteobacteria</taxon>
        <taxon>Burkholderiales</taxon>
        <taxon>Comamonadaceae</taxon>
        <taxon>Delftia</taxon>
    </lineage>
</organism>
<feature type="domain" description="Methyltransferase" evidence="4">
    <location>
        <begin position="48"/>
        <end position="131"/>
    </location>
</feature>
<dbReference type="Proteomes" id="UP000594778">
    <property type="component" value="Chromosome"/>
</dbReference>
<dbReference type="Gene3D" id="3.40.50.2000">
    <property type="entry name" value="Glycogen Phosphorylase B"/>
    <property type="match status" value="2"/>
</dbReference>
<dbReference type="Pfam" id="PF13649">
    <property type="entry name" value="Methyltransf_25"/>
    <property type="match status" value="1"/>
</dbReference>
<dbReference type="AlphaFoldDB" id="A0A7T2S2A1"/>
<dbReference type="EMBL" id="CP065668">
    <property type="protein sequence ID" value="QPS07605.1"/>
    <property type="molecule type" value="Genomic_DNA"/>
</dbReference>
<name>A0A7T2S2A1_DELAC</name>
<accession>A0A7T2S2A1</accession>
<dbReference type="InterPro" id="IPR041698">
    <property type="entry name" value="Methyltransf_25"/>
</dbReference>
<protein>
    <submittedName>
        <fullName evidence="5">Methyltransferase domain-containing protein</fullName>
    </submittedName>
</protein>
<dbReference type="RefSeq" id="WP_197955117.1">
    <property type="nucleotide sequence ID" value="NZ_CP065668.1"/>
</dbReference>
<keyword evidence="5" id="KW-0808">Transferase</keyword>
<evidence type="ECO:0000259" key="2">
    <source>
        <dbReference type="Pfam" id="PF08241"/>
    </source>
</evidence>
<evidence type="ECO:0000313" key="6">
    <source>
        <dbReference type="Proteomes" id="UP000594778"/>
    </source>
</evidence>
<evidence type="ECO:0000259" key="3">
    <source>
        <dbReference type="Pfam" id="PF13439"/>
    </source>
</evidence>